<sequence length="72" mass="7901">MVSIDEIDHCFPELVTAPELRSTDIRSASALSFCAASGLAWWPTNDSEWAVPEMQPVRVAGFATRHLVANID</sequence>
<evidence type="ECO:0000313" key="1">
    <source>
        <dbReference type="EMBL" id="MFC5395245.1"/>
    </source>
</evidence>
<name>A0ABW0HDX0_9HYPH</name>
<protein>
    <submittedName>
        <fullName evidence="1">Uncharacterized protein</fullName>
    </submittedName>
</protein>
<comment type="caution">
    <text evidence="1">The sequence shown here is derived from an EMBL/GenBank/DDBJ whole genome shotgun (WGS) entry which is preliminary data.</text>
</comment>
<gene>
    <name evidence="1" type="ORF">ACFPPC_21680</name>
</gene>
<evidence type="ECO:0000313" key="2">
    <source>
        <dbReference type="Proteomes" id="UP001596104"/>
    </source>
</evidence>
<proteinExistence type="predicted"/>
<dbReference type="EMBL" id="JBHSLV010000043">
    <property type="protein sequence ID" value="MFC5395245.1"/>
    <property type="molecule type" value="Genomic_DNA"/>
</dbReference>
<keyword evidence="2" id="KW-1185">Reference proteome</keyword>
<dbReference type="Proteomes" id="UP001596104">
    <property type="component" value="Unassembled WGS sequence"/>
</dbReference>
<accession>A0ABW0HDX0</accession>
<organism evidence="1 2">
    <name type="scientific">Bosea vestrisii</name>
    <dbReference type="NCBI Taxonomy" id="151416"/>
    <lineage>
        <taxon>Bacteria</taxon>
        <taxon>Pseudomonadati</taxon>
        <taxon>Pseudomonadota</taxon>
        <taxon>Alphaproteobacteria</taxon>
        <taxon>Hyphomicrobiales</taxon>
        <taxon>Boseaceae</taxon>
        <taxon>Bosea</taxon>
    </lineage>
</organism>
<dbReference type="RefSeq" id="WP_291680061.1">
    <property type="nucleotide sequence ID" value="NZ_JBHSLV010000043.1"/>
</dbReference>
<reference evidence="2" key="1">
    <citation type="journal article" date="2019" name="Int. J. Syst. Evol. Microbiol.">
        <title>The Global Catalogue of Microorganisms (GCM) 10K type strain sequencing project: providing services to taxonomists for standard genome sequencing and annotation.</title>
        <authorList>
            <consortium name="The Broad Institute Genomics Platform"/>
            <consortium name="The Broad Institute Genome Sequencing Center for Infectious Disease"/>
            <person name="Wu L."/>
            <person name="Ma J."/>
        </authorList>
    </citation>
    <scope>NUCLEOTIDE SEQUENCE [LARGE SCALE GENOMIC DNA]</scope>
    <source>
        <strain evidence="2">CGMCC 1.16326</strain>
    </source>
</reference>